<gene>
    <name evidence="3" type="ORF">SEMRO_384_G131510.1</name>
</gene>
<name>A0A9N8DUM8_9STRA</name>
<dbReference type="GO" id="GO:0003700">
    <property type="term" value="F:DNA-binding transcription factor activity"/>
    <property type="evidence" value="ECO:0007669"/>
    <property type="project" value="InterPro"/>
</dbReference>
<evidence type="ECO:0000313" key="4">
    <source>
        <dbReference type="Proteomes" id="UP001153069"/>
    </source>
</evidence>
<feature type="region of interest" description="Disordered" evidence="1">
    <location>
        <begin position="321"/>
        <end position="360"/>
    </location>
</feature>
<protein>
    <recommendedName>
        <fullName evidence="2">BZIP domain-containing protein</fullName>
    </recommendedName>
</protein>
<evidence type="ECO:0000259" key="2">
    <source>
        <dbReference type="PROSITE" id="PS50217"/>
    </source>
</evidence>
<dbReference type="Gene3D" id="1.20.5.170">
    <property type="match status" value="1"/>
</dbReference>
<dbReference type="InterPro" id="IPR004827">
    <property type="entry name" value="bZIP"/>
</dbReference>
<accession>A0A9N8DUM8</accession>
<feature type="compositionally biased region" description="Basic and acidic residues" evidence="1">
    <location>
        <begin position="321"/>
        <end position="331"/>
    </location>
</feature>
<organism evidence="3 4">
    <name type="scientific">Seminavis robusta</name>
    <dbReference type="NCBI Taxonomy" id="568900"/>
    <lineage>
        <taxon>Eukaryota</taxon>
        <taxon>Sar</taxon>
        <taxon>Stramenopiles</taxon>
        <taxon>Ochrophyta</taxon>
        <taxon>Bacillariophyta</taxon>
        <taxon>Bacillariophyceae</taxon>
        <taxon>Bacillariophycidae</taxon>
        <taxon>Naviculales</taxon>
        <taxon>Naviculaceae</taxon>
        <taxon>Seminavis</taxon>
    </lineage>
</organism>
<comment type="caution">
    <text evidence="3">The sequence shown here is derived from an EMBL/GenBank/DDBJ whole genome shotgun (WGS) entry which is preliminary data.</text>
</comment>
<reference evidence="3" key="1">
    <citation type="submission" date="2020-06" db="EMBL/GenBank/DDBJ databases">
        <authorList>
            <consortium name="Plant Systems Biology data submission"/>
        </authorList>
    </citation>
    <scope>NUCLEOTIDE SEQUENCE</scope>
    <source>
        <strain evidence="3">D6</strain>
    </source>
</reference>
<dbReference type="PROSITE" id="PS50217">
    <property type="entry name" value="BZIP"/>
    <property type="match status" value="1"/>
</dbReference>
<proteinExistence type="predicted"/>
<sequence>MNSTPSEADNNEDASTEEAPRRVSDGSSGNSESGFSKPSFSFESDEFKATIELIHPELKEDLLHALATVPELVATESPLDRYVAASRVGHNTNMLNACQRLAGYWQMRRRVFAAHAYKPLTMLPGGALCGEQNLEMIQTGAFVLLPKDQSGRSVVSGNTSKMAPQHSFPHYRFAKARMMFYLLHLAALNPVSQSSGAVWISVINQSPTMEAFLFTKRVARAMPVRRWFTRIVFPPRRFGALEASLPTFFLQGLGIGTLVPRNAVDIEFFGGSSNEEILQKLQAAGFTRRRLPVSIGGDWDAHDAWIKRQMKEDEGIFLTHEEKEERKKKAMAEQSRNKRKRRKEWEDELQQKHQQLQKDNTALQEENERLEAMLAHAQEEVAFVTTMDQLTTTMDDDDDELPIPLTDDEFYSPDQVRFEEDVLDRLLQA</sequence>
<feature type="domain" description="BZIP" evidence="2">
    <location>
        <begin position="321"/>
        <end position="371"/>
    </location>
</feature>
<dbReference type="AlphaFoldDB" id="A0A9N8DUM8"/>
<dbReference type="EMBL" id="CAICTM010000383">
    <property type="protein sequence ID" value="CAB9509312.1"/>
    <property type="molecule type" value="Genomic_DNA"/>
</dbReference>
<dbReference type="Proteomes" id="UP001153069">
    <property type="component" value="Unassembled WGS sequence"/>
</dbReference>
<keyword evidence="4" id="KW-1185">Reference proteome</keyword>
<evidence type="ECO:0000256" key="1">
    <source>
        <dbReference type="SAM" id="MobiDB-lite"/>
    </source>
</evidence>
<feature type="compositionally biased region" description="Polar residues" evidence="1">
    <location>
        <begin position="25"/>
        <end position="37"/>
    </location>
</feature>
<evidence type="ECO:0000313" key="3">
    <source>
        <dbReference type="EMBL" id="CAB9509312.1"/>
    </source>
</evidence>
<feature type="region of interest" description="Disordered" evidence="1">
    <location>
        <begin position="1"/>
        <end position="37"/>
    </location>
</feature>
<dbReference type="OrthoDB" id="42195at2759"/>